<sequence length="67" mass="7528">GMYVCVLEEWEGLWMASYKSIRGLGVEDGLTSESARLGHKGLHSAATLQRREQRNAPWPPPPQYICV</sequence>
<evidence type="ECO:0000313" key="3">
    <source>
        <dbReference type="Proteomes" id="UP000823775"/>
    </source>
</evidence>
<feature type="compositionally biased region" description="Pro residues" evidence="1">
    <location>
        <begin position="57"/>
        <end position="67"/>
    </location>
</feature>
<name>A0ABS8WTH5_DATST</name>
<organism evidence="2 3">
    <name type="scientific">Datura stramonium</name>
    <name type="common">Jimsonweed</name>
    <name type="synonym">Common thornapple</name>
    <dbReference type="NCBI Taxonomy" id="4076"/>
    <lineage>
        <taxon>Eukaryota</taxon>
        <taxon>Viridiplantae</taxon>
        <taxon>Streptophyta</taxon>
        <taxon>Embryophyta</taxon>
        <taxon>Tracheophyta</taxon>
        <taxon>Spermatophyta</taxon>
        <taxon>Magnoliopsida</taxon>
        <taxon>eudicotyledons</taxon>
        <taxon>Gunneridae</taxon>
        <taxon>Pentapetalae</taxon>
        <taxon>asterids</taxon>
        <taxon>lamiids</taxon>
        <taxon>Solanales</taxon>
        <taxon>Solanaceae</taxon>
        <taxon>Solanoideae</taxon>
        <taxon>Datureae</taxon>
        <taxon>Datura</taxon>
    </lineage>
</organism>
<evidence type="ECO:0000313" key="2">
    <source>
        <dbReference type="EMBL" id="MCE3216227.1"/>
    </source>
</evidence>
<dbReference type="EMBL" id="JACEIK010012818">
    <property type="protein sequence ID" value="MCE3216227.1"/>
    <property type="molecule type" value="Genomic_DNA"/>
</dbReference>
<protein>
    <submittedName>
        <fullName evidence="2">Uncharacterized protein</fullName>
    </submittedName>
</protein>
<accession>A0ABS8WTH5</accession>
<feature type="non-terminal residue" evidence="2">
    <location>
        <position position="1"/>
    </location>
</feature>
<proteinExistence type="predicted"/>
<comment type="caution">
    <text evidence="2">The sequence shown here is derived from an EMBL/GenBank/DDBJ whole genome shotgun (WGS) entry which is preliminary data.</text>
</comment>
<dbReference type="Proteomes" id="UP000823775">
    <property type="component" value="Unassembled WGS sequence"/>
</dbReference>
<reference evidence="2 3" key="1">
    <citation type="journal article" date="2021" name="BMC Genomics">
        <title>Datura genome reveals duplications of psychoactive alkaloid biosynthetic genes and high mutation rate following tissue culture.</title>
        <authorList>
            <person name="Rajewski A."/>
            <person name="Carter-House D."/>
            <person name="Stajich J."/>
            <person name="Litt A."/>
        </authorList>
    </citation>
    <scope>NUCLEOTIDE SEQUENCE [LARGE SCALE GENOMIC DNA]</scope>
    <source>
        <strain evidence="2">AR-01</strain>
    </source>
</reference>
<keyword evidence="3" id="KW-1185">Reference proteome</keyword>
<feature type="non-terminal residue" evidence="2">
    <location>
        <position position="67"/>
    </location>
</feature>
<gene>
    <name evidence="2" type="ORF">HAX54_005597</name>
</gene>
<feature type="region of interest" description="Disordered" evidence="1">
    <location>
        <begin position="46"/>
        <end position="67"/>
    </location>
</feature>
<evidence type="ECO:0000256" key="1">
    <source>
        <dbReference type="SAM" id="MobiDB-lite"/>
    </source>
</evidence>